<dbReference type="EMBL" id="VIRB01000014">
    <property type="protein sequence ID" value="NDO67374.1"/>
    <property type="molecule type" value="Genomic_DNA"/>
</dbReference>
<proteinExistence type="predicted"/>
<evidence type="ECO:0000313" key="1">
    <source>
        <dbReference type="EMBL" id="NDO67374.1"/>
    </source>
</evidence>
<evidence type="ECO:0000313" key="2">
    <source>
        <dbReference type="Proteomes" id="UP000474104"/>
    </source>
</evidence>
<organism evidence="1 2">
    <name type="scientific">Schaedlerella arabinosiphila</name>
    <dbReference type="NCBI Taxonomy" id="2044587"/>
    <lineage>
        <taxon>Bacteria</taxon>
        <taxon>Bacillati</taxon>
        <taxon>Bacillota</taxon>
        <taxon>Clostridia</taxon>
        <taxon>Lachnospirales</taxon>
        <taxon>Lachnospiraceae</taxon>
        <taxon>Schaedlerella</taxon>
    </lineage>
</organism>
<gene>
    <name evidence="1" type="ORF">FMM80_00940</name>
</gene>
<reference evidence="1 2" key="1">
    <citation type="submission" date="2019-07" db="EMBL/GenBank/DDBJ databases">
        <title>Draft genome sequences of 15 bacterial species constituting the stable defined intestinal microbiota of the GM15 gnotobiotic mouse model.</title>
        <authorList>
            <person name="Elie C."/>
            <person name="Mathieu A."/>
            <person name="Saliou A."/>
            <person name="Darnaud M."/>
            <person name="Leulier F."/>
            <person name="Tamellini A."/>
        </authorList>
    </citation>
    <scope>NUCLEOTIDE SEQUENCE [LARGE SCALE GENOMIC DNA]</scope>
    <source>
        <strain evidence="2">ASF 502</strain>
    </source>
</reference>
<comment type="caution">
    <text evidence="1">The sequence shown here is derived from an EMBL/GenBank/DDBJ whole genome shotgun (WGS) entry which is preliminary data.</text>
</comment>
<dbReference type="AlphaFoldDB" id="A0A9X5H4K4"/>
<sequence>MNNNIIMIFERTGDTMCKILEKLRDKTPENLLKEYQISLVPPIDISLLMQRIGIKEIPFDFTELEKLMNLETGDIIGTVFAKNDEFYTRCSGFCR</sequence>
<protein>
    <submittedName>
        <fullName evidence="1">Uncharacterized protein</fullName>
    </submittedName>
</protein>
<name>A0A9X5H4K4_9FIRM</name>
<accession>A0A9X5H4K4</accession>
<dbReference type="Proteomes" id="UP000474104">
    <property type="component" value="Unassembled WGS sequence"/>
</dbReference>
<dbReference type="RefSeq" id="WP_162205270.1">
    <property type="nucleotide sequence ID" value="NZ_VIRB01000014.1"/>
</dbReference>